<keyword evidence="3 9" id="KW-0479">Metal-binding</keyword>
<keyword evidence="6 9" id="KW-0823">Tryptophan catabolism</keyword>
<dbReference type="EC" id="3.5.1.9" evidence="9"/>
<feature type="binding site" evidence="9">
    <location>
        <position position="53"/>
    </location>
    <ligand>
        <name>Zn(2+)</name>
        <dbReference type="ChEBI" id="CHEBI:29105"/>
        <label>1</label>
    </ligand>
</feature>
<evidence type="ECO:0000256" key="6">
    <source>
        <dbReference type="ARBA" id="ARBA00023079"/>
    </source>
</evidence>
<dbReference type="SUPFAM" id="SSF102198">
    <property type="entry name" value="Putative cyclase"/>
    <property type="match status" value="1"/>
</dbReference>
<feature type="binding site" evidence="9">
    <location>
        <position position="53"/>
    </location>
    <ligand>
        <name>Zn(2+)</name>
        <dbReference type="ChEBI" id="CHEBI:29105"/>
        <label>2</label>
    </ligand>
</feature>
<evidence type="ECO:0000256" key="5">
    <source>
        <dbReference type="ARBA" id="ARBA00022833"/>
    </source>
</evidence>
<feature type="binding site" evidence="9">
    <location>
        <position position="169"/>
    </location>
    <ligand>
        <name>Zn(2+)</name>
        <dbReference type="ChEBI" id="CHEBI:29105"/>
        <label>1</label>
    </ligand>
</feature>
<keyword evidence="5 9" id="KW-0862">Zinc</keyword>
<dbReference type="Gene3D" id="3.50.30.50">
    <property type="entry name" value="Putative cyclase"/>
    <property type="match status" value="1"/>
</dbReference>
<feature type="binding site" evidence="9">
    <location>
        <position position="157"/>
    </location>
    <ligand>
        <name>Zn(2+)</name>
        <dbReference type="ChEBI" id="CHEBI:29105"/>
        <label>2</label>
    </ligand>
</feature>
<dbReference type="HAMAP" id="MF_01969">
    <property type="entry name" value="KynB"/>
    <property type="match status" value="1"/>
</dbReference>
<comment type="catalytic activity">
    <reaction evidence="7 9">
        <text>N-formyl-L-kynurenine + H2O = L-kynurenine + formate + H(+)</text>
        <dbReference type="Rhea" id="RHEA:13009"/>
        <dbReference type="ChEBI" id="CHEBI:15377"/>
        <dbReference type="ChEBI" id="CHEBI:15378"/>
        <dbReference type="ChEBI" id="CHEBI:15740"/>
        <dbReference type="ChEBI" id="CHEBI:57959"/>
        <dbReference type="ChEBI" id="CHEBI:58629"/>
        <dbReference type="EC" id="3.5.1.9"/>
    </reaction>
</comment>
<dbReference type="NCBIfam" id="TIGR03035">
    <property type="entry name" value="trp_arylform"/>
    <property type="match status" value="1"/>
</dbReference>
<feature type="binding site" evidence="9">
    <location>
        <position position="47"/>
    </location>
    <ligand>
        <name>Zn(2+)</name>
        <dbReference type="ChEBI" id="CHEBI:29105"/>
        <label>1</label>
    </ligand>
</feature>
<evidence type="ECO:0000256" key="1">
    <source>
        <dbReference type="ARBA" id="ARBA00002204"/>
    </source>
</evidence>
<dbReference type="GO" id="GO:0004061">
    <property type="term" value="F:arylformamidase activity"/>
    <property type="evidence" value="ECO:0007669"/>
    <property type="project" value="UniProtKB-UniRule"/>
</dbReference>
<comment type="cofactor">
    <cofactor evidence="9">
        <name>Zn(2+)</name>
        <dbReference type="ChEBI" id="CHEBI:29105"/>
    </cofactor>
    <text evidence="9">Binds 2 zinc ions per subunit.</text>
</comment>
<reference evidence="10 11" key="1">
    <citation type="submission" date="2019-07" db="EMBL/GenBank/DDBJ databases">
        <title>Genome sequence of 2 isolates from Red Sea Mangroves.</title>
        <authorList>
            <person name="Sefrji F."/>
            <person name="Michoud G."/>
            <person name="Merlino G."/>
            <person name="Daffonchio D."/>
        </authorList>
    </citation>
    <scope>NUCLEOTIDE SEQUENCE [LARGE SCALE GENOMIC DNA]</scope>
    <source>
        <strain evidence="10 11">R1DC41</strain>
    </source>
</reference>
<comment type="function">
    <text evidence="1 9">Catalyzes the hydrolysis of N-formyl-L-kynurenine to L-kynurenine, the second step in the kynurenine pathway of tryptophan degradation.</text>
</comment>
<keyword evidence="4 9" id="KW-0378">Hydrolase</keyword>
<evidence type="ECO:0000313" key="10">
    <source>
        <dbReference type="EMBL" id="QPC46110.1"/>
    </source>
</evidence>
<evidence type="ECO:0000256" key="4">
    <source>
        <dbReference type="ARBA" id="ARBA00022801"/>
    </source>
</evidence>
<dbReference type="GO" id="GO:0008270">
    <property type="term" value="F:zinc ion binding"/>
    <property type="evidence" value="ECO:0007669"/>
    <property type="project" value="UniProtKB-UniRule"/>
</dbReference>
<dbReference type="Pfam" id="PF04199">
    <property type="entry name" value="Cyclase"/>
    <property type="match status" value="1"/>
</dbReference>
<organism evidence="10 11">
    <name type="scientific">Mangrovibacillus cuniculi</name>
    <dbReference type="NCBI Taxonomy" id="2593652"/>
    <lineage>
        <taxon>Bacteria</taxon>
        <taxon>Bacillati</taxon>
        <taxon>Bacillota</taxon>
        <taxon>Bacilli</taxon>
        <taxon>Bacillales</taxon>
        <taxon>Bacillaceae</taxon>
        <taxon>Mangrovibacillus</taxon>
    </lineage>
</organism>
<proteinExistence type="inferred from homology"/>
<feature type="binding site" evidence="9">
    <location>
        <position position="169"/>
    </location>
    <ligand>
        <name>Zn(2+)</name>
        <dbReference type="ChEBI" id="CHEBI:29105"/>
        <label>2</label>
    </ligand>
</feature>
<accession>A0A7S8C9Y1</accession>
<feature type="binding site" evidence="9">
    <location>
        <position position="17"/>
    </location>
    <ligand>
        <name>substrate</name>
    </ligand>
</feature>
<feature type="binding site" evidence="9">
    <location>
        <position position="51"/>
    </location>
    <ligand>
        <name>Zn(2+)</name>
        <dbReference type="ChEBI" id="CHEBI:29105"/>
        <label>1</label>
    </ligand>
</feature>
<protein>
    <recommendedName>
        <fullName evidence="9">Kynurenine formamidase</fullName>
        <shortName evidence="9">KFA</shortName>
        <shortName evidence="9">KFase</shortName>
        <ecNumber evidence="9">3.5.1.9</ecNumber>
    </recommendedName>
    <alternativeName>
        <fullName evidence="9">Arylformamidase</fullName>
    </alternativeName>
    <alternativeName>
        <fullName evidence="9">N-formylkynurenine formamidase</fullName>
        <shortName evidence="9">FKF</shortName>
    </alternativeName>
</protein>
<dbReference type="KEGG" id="mcui:G8O30_03620"/>
<comment type="similarity">
    <text evidence="9">Belongs to the Cyclase 1 superfamily. KynB family.</text>
</comment>
<dbReference type="AlphaFoldDB" id="A0A7S8C9Y1"/>
<evidence type="ECO:0000256" key="9">
    <source>
        <dbReference type="HAMAP-Rule" id="MF_01969"/>
    </source>
</evidence>
<keyword evidence="11" id="KW-1185">Reference proteome</keyword>
<evidence type="ECO:0000256" key="3">
    <source>
        <dbReference type="ARBA" id="ARBA00022723"/>
    </source>
</evidence>
<comment type="subunit">
    <text evidence="2 9">Homodimer.</text>
</comment>
<dbReference type="GO" id="GO:0004328">
    <property type="term" value="F:formamidase activity"/>
    <property type="evidence" value="ECO:0007669"/>
    <property type="project" value="InterPro"/>
</dbReference>
<evidence type="ECO:0000313" key="11">
    <source>
        <dbReference type="Proteomes" id="UP000593626"/>
    </source>
</evidence>
<dbReference type="EMBL" id="CP049742">
    <property type="protein sequence ID" value="QPC46110.1"/>
    <property type="molecule type" value="Genomic_DNA"/>
</dbReference>
<gene>
    <name evidence="9 10" type="primary">kynB</name>
    <name evidence="10" type="ORF">G8O30_03620</name>
</gene>
<dbReference type="PANTHER" id="PTHR31118:SF32">
    <property type="entry name" value="KYNURENINE FORMAMIDASE"/>
    <property type="match status" value="1"/>
</dbReference>
<evidence type="ECO:0000256" key="7">
    <source>
        <dbReference type="ARBA" id="ARBA00048496"/>
    </source>
</evidence>
<dbReference type="InterPro" id="IPR017484">
    <property type="entry name" value="Kynurenine_formamidase_bac"/>
</dbReference>
<dbReference type="Proteomes" id="UP000593626">
    <property type="component" value="Chromosome"/>
</dbReference>
<dbReference type="RefSeq" id="WP_239673630.1">
    <property type="nucleotide sequence ID" value="NZ_CP049742.1"/>
</dbReference>
<evidence type="ECO:0000256" key="2">
    <source>
        <dbReference type="ARBA" id="ARBA00011738"/>
    </source>
</evidence>
<dbReference type="PANTHER" id="PTHR31118">
    <property type="entry name" value="CYCLASE-LIKE PROTEIN 2"/>
    <property type="match status" value="1"/>
</dbReference>
<evidence type="ECO:0000256" key="8">
    <source>
        <dbReference type="ARBA" id="ARBA00060547"/>
    </source>
</evidence>
<dbReference type="GO" id="GO:0019441">
    <property type="term" value="P:L-tryptophan catabolic process to kynurenine"/>
    <property type="evidence" value="ECO:0007669"/>
    <property type="project" value="UniProtKB-UniRule"/>
</dbReference>
<comment type="pathway">
    <text evidence="8 9">Amino-acid degradation; L-tryptophan degradation via kynurenine pathway; L-kynurenine from L-tryptophan: step 2/2.</text>
</comment>
<feature type="active site" description="Proton donor/acceptor" evidence="9">
    <location>
        <position position="57"/>
    </location>
</feature>
<dbReference type="UniPathway" id="UPA00333">
    <property type="reaction ID" value="UER00454"/>
</dbReference>
<dbReference type="InterPro" id="IPR007325">
    <property type="entry name" value="KFase/CYL"/>
</dbReference>
<dbReference type="FunFam" id="3.50.30.50:FF:000001">
    <property type="entry name" value="Kynurenine formamidase"/>
    <property type="match status" value="1"/>
</dbReference>
<dbReference type="InterPro" id="IPR037175">
    <property type="entry name" value="KFase_sf"/>
</dbReference>
<name>A0A7S8C9Y1_9BACI</name>
<sequence length="207" mass="22834">MIIIDITQTLDSNIAPWPGDTPFSYKVNWEKEATGSVNVGEIRMSCHLGTHIDAPFHYDDKGAKVHELPLDGFVGQAFVKEINHKKIEVVDLQSVDFTGITKLLIRTNAWKEKNSFPSEIPTISPDVASFLRKNGVDLIGVDLPSVDQLDSKALPTHHAFQQNGLNILEGIVLDNVKEGNYELIALPLKLKDADGSPVRAILIDKNS</sequence>